<evidence type="ECO:0000259" key="1">
    <source>
        <dbReference type="Pfam" id="PF02894"/>
    </source>
</evidence>
<dbReference type="EMBL" id="KP659851">
    <property type="protein sequence ID" value="AMK07690.1"/>
    <property type="molecule type" value="Genomic_DNA"/>
</dbReference>
<name>A0A126QD47_PASMD</name>
<dbReference type="AlphaFoldDB" id="A0A126QD47"/>
<reference evidence="2" key="1">
    <citation type="submission" date="2015-01" db="EMBL/GenBank/DDBJ databases">
        <title>Draft genome sequence of Pasteurella multocida isolated from alpaca pneumonia.</title>
        <authorList>
            <person name="Maturrano L."/>
            <person name="Hurtado R."/>
            <person name="Allasi N."/>
            <person name="Juscamayta E."/>
            <person name="Fernandez D."/>
            <person name="Maximiliano J."/>
            <person name="Rimac R."/>
            <person name="Rosadio R."/>
        </authorList>
    </citation>
    <scope>NUCLEOTIDE SEQUENCE</scope>
    <source>
        <strain evidence="2">UNMSM</strain>
    </source>
</reference>
<proteinExistence type="predicted"/>
<sequence>MYHCKGTLRVDGKDSHFLIHETQEEDDDRTRIYTSTEMDGAIQYGKPGKRTPMWLSSIMKKEMKYLNDILHGMKPTEEFEKLLTGEAARAAIATADACTKSRYENRKVEVAEITG</sequence>
<feature type="domain" description="Gfo/Idh/MocA-like oxidoreductase C-terminal" evidence="1">
    <location>
        <begin position="5"/>
        <end position="110"/>
    </location>
</feature>
<evidence type="ECO:0000313" key="2">
    <source>
        <dbReference type="EMBL" id="AMK07690.1"/>
    </source>
</evidence>
<dbReference type="Pfam" id="PF02894">
    <property type="entry name" value="GFO_IDH_MocA_C"/>
    <property type="match status" value="1"/>
</dbReference>
<protein>
    <submittedName>
        <fullName evidence="2">PM1759 protein</fullName>
    </submittedName>
</protein>
<dbReference type="InterPro" id="IPR004104">
    <property type="entry name" value="Gfo/Idh/MocA-like_OxRdtase_C"/>
</dbReference>
<accession>A0A126QD47</accession>
<gene>
    <name evidence="2" type="primary">PM1759</name>
</gene>
<organism evidence="2">
    <name type="scientific">Pasteurella multocida</name>
    <dbReference type="NCBI Taxonomy" id="747"/>
    <lineage>
        <taxon>Bacteria</taxon>
        <taxon>Pseudomonadati</taxon>
        <taxon>Pseudomonadota</taxon>
        <taxon>Gammaproteobacteria</taxon>
        <taxon>Pasteurellales</taxon>
        <taxon>Pasteurellaceae</taxon>
        <taxon>Pasteurella</taxon>
    </lineage>
</organism>